<organism evidence="1">
    <name type="scientific">Candidatus Moduliflexus flocculans</name>
    <dbReference type="NCBI Taxonomy" id="1499966"/>
    <lineage>
        <taxon>Bacteria</taxon>
        <taxon>Candidatus Moduliflexota</taxon>
        <taxon>Candidatus Moduliflexia</taxon>
        <taxon>Candidatus Moduliflexales</taxon>
        <taxon>Candidatus Moduliflexaceae</taxon>
    </lineage>
</organism>
<gene>
    <name evidence="1" type="ORF">U14_03227</name>
</gene>
<dbReference type="HOGENOM" id="CLU_2204831_0_0_0"/>
<protein>
    <submittedName>
        <fullName evidence="1">Uncharacterized protein</fullName>
    </submittedName>
</protein>
<evidence type="ECO:0000313" key="2">
    <source>
        <dbReference type="Proteomes" id="UP000030700"/>
    </source>
</evidence>
<name>A0A081BNL5_9BACT</name>
<dbReference type="EMBL" id="DF820458">
    <property type="protein sequence ID" value="GAK51981.1"/>
    <property type="molecule type" value="Genomic_DNA"/>
</dbReference>
<dbReference type="AlphaFoldDB" id="A0A081BNL5"/>
<evidence type="ECO:0000313" key="1">
    <source>
        <dbReference type="EMBL" id="GAK51981.1"/>
    </source>
</evidence>
<dbReference type="Proteomes" id="UP000030700">
    <property type="component" value="Unassembled WGS sequence"/>
</dbReference>
<sequence length="107" mass="12139">MSLLTLPAHFDGEKICLDEPYRLTPSAKLMVVILPEQVKESWPSTDLRCDDLPELYSAGLRTRGKTSQVFKTCEVSVQSHPFLHASLPFEKIFRWGAIAPQTPQRIK</sequence>
<reference evidence="1" key="1">
    <citation type="journal article" date="2015" name="PeerJ">
        <title>First genomic representation of candidate bacterial phylum KSB3 points to enhanced environmental sensing as a trigger of wastewater bulking.</title>
        <authorList>
            <person name="Sekiguchi Y."/>
            <person name="Ohashi A."/>
            <person name="Parks D.H."/>
            <person name="Yamauchi T."/>
            <person name="Tyson G.W."/>
            <person name="Hugenholtz P."/>
        </authorList>
    </citation>
    <scope>NUCLEOTIDE SEQUENCE [LARGE SCALE GENOMIC DNA]</scope>
</reference>
<accession>A0A081BNL5</accession>
<keyword evidence="2" id="KW-1185">Reference proteome</keyword>
<proteinExistence type="predicted"/>